<name>A0A7W8NST7_9DEIO</name>
<reference evidence="3 4" key="1">
    <citation type="submission" date="2020-08" db="EMBL/GenBank/DDBJ databases">
        <title>Genomic Encyclopedia of Type Strains, Phase IV (KMG-IV): sequencing the most valuable type-strain genomes for metagenomic binning, comparative biology and taxonomic classification.</title>
        <authorList>
            <person name="Goeker M."/>
        </authorList>
    </citation>
    <scope>NUCLEOTIDE SEQUENCE [LARGE SCALE GENOMIC DNA]</scope>
    <source>
        <strain evidence="3 4">DSM 27521</strain>
    </source>
</reference>
<accession>A0A7W8NST7</accession>
<dbReference type="PANTHER" id="PTHR36842">
    <property type="entry name" value="PROTEIN TOLB HOMOLOG"/>
    <property type="match status" value="1"/>
</dbReference>
<evidence type="ECO:0000256" key="1">
    <source>
        <dbReference type="ARBA" id="ARBA00009820"/>
    </source>
</evidence>
<evidence type="ECO:0000313" key="4">
    <source>
        <dbReference type="Proteomes" id="UP000539473"/>
    </source>
</evidence>
<dbReference type="PANTHER" id="PTHR36842:SF1">
    <property type="entry name" value="PROTEIN TOLB"/>
    <property type="match status" value="1"/>
</dbReference>
<dbReference type="SUPFAM" id="SSF82171">
    <property type="entry name" value="DPP6 N-terminal domain-like"/>
    <property type="match status" value="1"/>
</dbReference>
<organism evidence="3 4">
    <name type="scientific">Deinococcus metalli</name>
    <dbReference type="NCBI Taxonomy" id="1141878"/>
    <lineage>
        <taxon>Bacteria</taxon>
        <taxon>Thermotogati</taxon>
        <taxon>Deinococcota</taxon>
        <taxon>Deinococci</taxon>
        <taxon>Deinococcales</taxon>
        <taxon>Deinococcaceae</taxon>
        <taxon>Deinococcus</taxon>
    </lineage>
</organism>
<evidence type="ECO:0000313" key="3">
    <source>
        <dbReference type="EMBL" id="MBB5379295.1"/>
    </source>
</evidence>
<dbReference type="RefSeq" id="WP_184116494.1">
    <property type="nucleotide sequence ID" value="NZ_JACHFK010000028.1"/>
</dbReference>
<proteinExistence type="inferred from homology"/>
<evidence type="ECO:0000256" key="2">
    <source>
        <dbReference type="SAM" id="MobiDB-lite"/>
    </source>
</evidence>
<dbReference type="EMBL" id="JACHFK010000028">
    <property type="protein sequence ID" value="MBB5379295.1"/>
    <property type="molecule type" value="Genomic_DNA"/>
</dbReference>
<dbReference type="Proteomes" id="UP000539473">
    <property type="component" value="Unassembled WGS sequence"/>
</dbReference>
<dbReference type="AlphaFoldDB" id="A0A7W8NST7"/>
<sequence>MPTFSAPYPITQEAGTDLRANWTPDGQWIVFERLQDGRRRLHRVHPDGSDLEPLALNEPDGSDSTGRPAFFTPNDVVFVSDRLGRTALFLDSQGQVTPLHPSGEPCYGPALGTAGTWPLLYFQSDGPDATYICALWQNGQVTRLTHARGVQDQPWPFPDGQTFVYHAQEDGRHVVCLQSEQAGAAPVVLSDADEETAYVTPFPSPDGRWIAFTSARGGQAQVWVMRPDGSERQQVTSGAPHSFPAWSPDGRALVCTQGTPTAPVPSGYLVIIGVS</sequence>
<protein>
    <submittedName>
        <fullName evidence="3">TolB protein</fullName>
    </submittedName>
</protein>
<comment type="similarity">
    <text evidence="1">Belongs to the TolB family.</text>
</comment>
<gene>
    <name evidence="3" type="ORF">HNQ07_004810</name>
</gene>
<dbReference type="Pfam" id="PF07676">
    <property type="entry name" value="PD40"/>
    <property type="match status" value="3"/>
</dbReference>
<dbReference type="Gene3D" id="2.120.10.30">
    <property type="entry name" value="TolB, C-terminal domain"/>
    <property type="match status" value="2"/>
</dbReference>
<feature type="region of interest" description="Disordered" evidence="2">
    <location>
        <begin position="44"/>
        <end position="68"/>
    </location>
</feature>
<dbReference type="InterPro" id="IPR011659">
    <property type="entry name" value="WD40"/>
</dbReference>
<dbReference type="InterPro" id="IPR011042">
    <property type="entry name" value="6-blade_b-propeller_TolB-like"/>
</dbReference>
<comment type="caution">
    <text evidence="3">The sequence shown here is derived from an EMBL/GenBank/DDBJ whole genome shotgun (WGS) entry which is preliminary data.</text>
</comment>